<sequence>MKIVIVGAGKVGVALTRHLSVDNKVTVIDQNPHLVENIINIYDVMGVCGNGASYDVQKEADVEHTELLIATTSSDEINILTCLVAKKLGVQHTIARIRNPEYSRQLRFMRSELGLSMAINPEAATAREIARVLRFPAAMKLESFSKGRLELVEYRVAEHTALDGIRLSELYRSIKVRVLICAVARQGETIIPSGDFTLRAGDKIYLTAAPRELEKFFRNLGVFRARASSAMIVGASKMCYYLASELLDMGMSVKIIDQNEQRCETMSEKLPKALVIVGDGTDSELLSEEGIGQTDAFVAITGLDEANILMALSAAKQSGDCCKVVAKINRKSLLDLVSNESMIDSVVSTGAVTTELILQYIRAMKNASASKVKTLHRIVDEKVEALEFSVTPDIPFVNVPLKDLNLKRGLLLAGIVRQNGQIVIPAGDDMLHPHDDVIVVTTDTQLDDLRDILEE</sequence>
<dbReference type="NCBIfam" id="NF007031">
    <property type="entry name" value="PRK09496.1-2"/>
    <property type="match status" value="1"/>
</dbReference>
<dbReference type="NCBIfam" id="NF007039">
    <property type="entry name" value="PRK09496.3-2"/>
    <property type="match status" value="1"/>
</dbReference>
<dbReference type="InterPro" id="IPR050721">
    <property type="entry name" value="Trk_Ktr_HKT_K-transport"/>
</dbReference>
<dbReference type="InterPro" id="IPR036291">
    <property type="entry name" value="NAD(P)-bd_dom_sf"/>
</dbReference>
<dbReference type="InterPro" id="IPR006036">
    <property type="entry name" value="K_uptake_TrkA"/>
</dbReference>
<keyword evidence="3" id="KW-0633">Potassium transport</keyword>
<dbReference type="PANTHER" id="PTHR43833:SF5">
    <property type="entry name" value="TRK SYSTEM POTASSIUM UPTAKE PROTEIN TRKA"/>
    <property type="match status" value="1"/>
</dbReference>
<dbReference type="PROSITE" id="PS51202">
    <property type="entry name" value="RCK_C"/>
    <property type="match status" value="2"/>
</dbReference>
<keyword evidence="5" id="KW-0520">NAD</keyword>
<accession>A0ABS2FXI4</accession>
<feature type="domain" description="RCK C-terminal" evidence="8">
    <location>
        <begin position="139"/>
        <end position="222"/>
    </location>
</feature>
<dbReference type="PANTHER" id="PTHR43833">
    <property type="entry name" value="POTASSIUM CHANNEL PROTEIN 2-RELATED-RELATED"/>
    <property type="match status" value="1"/>
</dbReference>
<dbReference type="RefSeq" id="WP_204805196.1">
    <property type="nucleotide sequence ID" value="NZ_JACSNS010000023.1"/>
</dbReference>
<feature type="domain" description="RCK C-terminal" evidence="8">
    <location>
        <begin position="373"/>
        <end position="455"/>
    </location>
</feature>
<dbReference type="Gene3D" id="3.40.50.720">
    <property type="entry name" value="NAD(P)-binding Rossmann-like Domain"/>
    <property type="match status" value="2"/>
</dbReference>
<comment type="caution">
    <text evidence="9">The sequence shown here is derived from an EMBL/GenBank/DDBJ whole genome shotgun (WGS) entry which is preliminary data.</text>
</comment>
<evidence type="ECO:0000256" key="3">
    <source>
        <dbReference type="ARBA" id="ARBA00022538"/>
    </source>
</evidence>
<evidence type="ECO:0000256" key="1">
    <source>
        <dbReference type="ARBA" id="ARBA00017378"/>
    </source>
</evidence>
<keyword evidence="10" id="KW-1185">Reference proteome</keyword>
<dbReference type="Pfam" id="PF02254">
    <property type="entry name" value="TrkA_N"/>
    <property type="match status" value="2"/>
</dbReference>
<dbReference type="PROSITE" id="PS51201">
    <property type="entry name" value="RCK_N"/>
    <property type="match status" value="2"/>
</dbReference>
<dbReference type="InterPro" id="IPR036721">
    <property type="entry name" value="RCK_C_sf"/>
</dbReference>
<dbReference type="InterPro" id="IPR003148">
    <property type="entry name" value="RCK_N"/>
</dbReference>
<evidence type="ECO:0000259" key="7">
    <source>
        <dbReference type="PROSITE" id="PS51201"/>
    </source>
</evidence>
<dbReference type="SUPFAM" id="SSF116726">
    <property type="entry name" value="TrkA C-terminal domain-like"/>
    <property type="match status" value="2"/>
</dbReference>
<protein>
    <recommendedName>
        <fullName evidence="1">Trk system potassium uptake protein TrkA</fullName>
    </recommendedName>
</protein>
<keyword evidence="4" id="KW-0630">Potassium</keyword>
<dbReference type="Pfam" id="PF02080">
    <property type="entry name" value="TrkA_C"/>
    <property type="match status" value="2"/>
</dbReference>
<dbReference type="Gene3D" id="3.30.70.1450">
    <property type="entry name" value="Regulator of K+ conductance, C-terminal domain"/>
    <property type="match status" value="2"/>
</dbReference>
<dbReference type="Proteomes" id="UP000719500">
    <property type="component" value="Unassembled WGS sequence"/>
</dbReference>
<dbReference type="PRINTS" id="PR00335">
    <property type="entry name" value="KUPTAKETRKA"/>
</dbReference>
<evidence type="ECO:0000313" key="9">
    <source>
        <dbReference type="EMBL" id="MBM6852053.1"/>
    </source>
</evidence>
<name>A0ABS2FXI4_9FIRM</name>
<keyword evidence="6" id="KW-0406">Ion transport</keyword>
<organism evidence="9 10">
    <name type="scientific">Oscillibacter valericigenes</name>
    <dbReference type="NCBI Taxonomy" id="351091"/>
    <lineage>
        <taxon>Bacteria</taxon>
        <taxon>Bacillati</taxon>
        <taxon>Bacillota</taxon>
        <taxon>Clostridia</taxon>
        <taxon>Eubacteriales</taxon>
        <taxon>Oscillospiraceae</taxon>
        <taxon>Oscillibacter</taxon>
    </lineage>
</organism>
<feature type="domain" description="RCK N-terminal" evidence="7">
    <location>
        <begin position="227"/>
        <end position="347"/>
    </location>
</feature>
<proteinExistence type="predicted"/>
<dbReference type="InterPro" id="IPR006037">
    <property type="entry name" value="RCK_C"/>
</dbReference>
<dbReference type="NCBIfam" id="NF007033">
    <property type="entry name" value="PRK09496.1-5"/>
    <property type="match status" value="1"/>
</dbReference>
<evidence type="ECO:0000256" key="5">
    <source>
        <dbReference type="ARBA" id="ARBA00023027"/>
    </source>
</evidence>
<evidence type="ECO:0000259" key="8">
    <source>
        <dbReference type="PROSITE" id="PS51202"/>
    </source>
</evidence>
<evidence type="ECO:0000256" key="6">
    <source>
        <dbReference type="ARBA" id="ARBA00023065"/>
    </source>
</evidence>
<dbReference type="NCBIfam" id="NF007041">
    <property type="entry name" value="PRK09496.3-4"/>
    <property type="match status" value="1"/>
</dbReference>
<dbReference type="EMBL" id="JACSNX010000021">
    <property type="protein sequence ID" value="MBM6852053.1"/>
    <property type="molecule type" value="Genomic_DNA"/>
</dbReference>
<feature type="domain" description="RCK N-terminal" evidence="7">
    <location>
        <begin position="1"/>
        <end position="119"/>
    </location>
</feature>
<keyword evidence="2" id="KW-0813">Transport</keyword>
<evidence type="ECO:0000256" key="4">
    <source>
        <dbReference type="ARBA" id="ARBA00022958"/>
    </source>
</evidence>
<evidence type="ECO:0000313" key="10">
    <source>
        <dbReference type="Proteomes" id="UP000719500"/>
    </source>
</evidence>
<gene>
    <name evidence="9" type="primary">trkA</name>
    <name evidence="9" type="ORF">H9X91_11450</name>
</gene>
<dbReference type="SUPFAM" id="SSF51735">
    <property type="entry name" value="NAD(P)-binding Rossmann-fold domains"/>
    <property type="match status" value="2"/>
</dbReference>
<reference evidence="9 10" key="1">
    <citation type="journal article" date="2021" name="Sci. Rep.">
        <title>The distribution of antibiotic resistance genes in chicken gut microbiota commensals.</title>
        <authorList>
            <person name="Juricova H."/>
            <person name="Matiasovicova J."/>
            <person name="Kubasova T."/>
            <person name="Cejkova D."/>
            <person name="Rychlik I."/>
        </authorList>
    </citation>
    <scope>NUCLEOTIDE SEQUENCE [LARGE SCALE GENOMIC DNA]</scope>
    <source>
        <strain evidence="9 10">An411</strain>
    </source>
</reference>
<evidence type="ECO:0000256" key="2">
    <source>
        <dbReference type="ARBA" id="ARBA00022448"/>
    </source>
</evidence>